<reference evidence="1" key="2">
    <citation type="journal article" date="2015" name="Data Brief">
        <title>Shoot transcriptome of the giant reed, Arundo donax.</title>
        <authorList>
            <person name="Barrero R.A."/>
            <person name="Guerrero F.D."/>
            <person name="Moolhuijzen P."/>
            <person name="Goolsby J.A."/>
            <person name="Tidwell J."/>
            <person name="Bellgard S.E."/>
            <person name="Bellgard M.I."/>
        </authorList>
    </citation>
    <scope>NUCLEOTIDE SEQUENCE</scope>
    <source>
        <tissue evidence="1">Shoot tissue taken approximately 20 cm above the soil surface</tissue>
    </source>
</reference>
<proteinExistence type="predicted"/>
<protein>
    <submittedName>
        <fullName evidence="1">Uncharacterized protein</fullName>
    </submittedName>
</protein>
<dbReference type="AlphaFoldDB" id="A0A0A9SXZ5"/>
<reference evidence="1" key="1">
    <citation type="submission" date="2014-09" db="EMBL/GenBank/DDBJ databases">
        <authorList>
            <person name="Magalhaes I.L.F."/>
            <person name="Oliveira U."/>
            <person name="Santos F.R."/>
            <person name="Vidigal T.H.D.A."/>
            <person name="Brescovit A.D."/>
            <person name="Santos A.J."/>
        </authorList>
    </citation>
    <scope>NUCLEOTIDE SEQUENCE</scope>
    <source>
        <tissue evidence="1">Shoot tissue taken approximately 20 cm above the soil surface</tissue>
    </source>
</reference>
<accession>A0A0A9SXZ5</accession>
<name>A0A0A9SXZ5_ARUDO</name>
<organism evidence="1">
    <name type="scientific">Arundo donax</name>
    <name type="common">Giant reed</name>
    <name type="synonym">Donax arundinaceus</name>
    <dbReference type="NCBI Taxonomy" id="35708"/>
    <lineage>
        <taxon>Eukaryota</taxon>
        <taxon>Viridiplantae</taxon>
        <taxon>Streptophyta</taxon>
        <taxon>Embryophyta</taxon>
        <taxon>Tracheophyta</taxon>
        <taxon>Spermatophyta</taxon>
        <taxon>Magnoliopsida</taxon>
        <taxon>Liliopsida</taxon>
        <taxon>Poales</taxon>
        <taxon>Poaceae</taxon>
        <taxon>PACMAD clade</taxon>
        <taxon>Arundinoideae</taxon>
        <taxon>Arundineae</taxon>
        <taxon>Arundo</taxon>
    </lineage>
</organism>
<dbReference type="EMBL" id="GBRH01167018">
    <property type="protein sequence ID" value="JAE30878.1"/>
    <property type="molecule type" value="Transcribed_RNA"/>
</dbReference>
<sequence>MLTFPNTTQLTSRASFSQRPSVSTRWFCCAANRNRH</sequence>
<evidence type="ECO:0000313" key="1">
    <source>
        <dbReference type="EMBL" id="JAE30878.1"/>
    </source>
</evidence>